<keyword evidence="2" id="KW-0186">Copper</keyword>
<accession>A0ABN4YNN0</accession>
<reference evidence="4 5" key="1">
    <citation type="submission" date="2016-04" db="EMBL/GenBank/DDBJ databases">
        <title>Comparative Genomics and Epigenetics of Sporosarcina ureae.</title>
        <authorList>
            <person name="Oliver A.S."/>
            <person name="Cooper K.K."/>
        </authorList>
    </citation>
    <scope>NUCLEOTIDE SEQUENCE [LARGE SCALE GENOMIC DNA]</scope>
    <source>
        <strain evidence="4 5">S204</strain>
    </source>
</reference>
<dbReference type="InterPro" id="IPR013766">
    <property type="entry name" value="Thioredoxin_domain"/>
</dbReference>
<protein>
    <submittedName>
        <fullName evidence="4">Cytochrome c oxidase assembly protein</fullName>
    </submittedName>
</protein>
<dbReference type="Gene3D" id="3.40.30.10">
    <property type="entry name" value="Glutaredoxin"/>
    <property type="match status" value="1"/>
</dbReference>
<dbReference type="PANTHER" id="PTHR12151:SF25">
    <property type="entry name" value="LINALOOL DEHYDRATASE_ISOMERASE DOMAIN-CONTAINING PROTEIN"/>
    <property type="match status" value="1"/>
</dbReference>
<gene>
    <name evidence="4" type="ORF">SporoS204_03770</name>
</gene>
<proteinExistence type="inferred from homology"/>
<feature type="domain" description="Thioredoxin" evidence="3">
    <location>
        <begin position="22"/>
        <end position="186"/>
    </location>
</feature>
<name>A0ABN4YNN0_SPOUR</name>
<keyword evidence="5" id="KW-1185">Reference proteome</keyword>
<dbReference type="PROSITE" id="PS51257">
    <property type="entry name" value="PROKAR_LIPOPROTEIN"/>
    <property type="match status" value="1"/>
</dbReference>
<dbReference type="EMBL" id="CP015108">
    <property type="protein sequence ID" value="ARF13377.1"/>
    <property type="molecule type" value="Genomic_DNA"/>
</dbReference>
<dbReference type="Proteomes" id="UP000192486">
    <property type="component" value="Chromosome"/>
</dbReference>
<dbReference type="InterPro" id="IPR003782">
    <property type="entry name" value="SCO1/SenC"/>
</dbReference>
<dbReference type="RefSeq" id="WP_029052760.1">
    <property type="nucleotide sequence ID" value="NZ_CP015108.1"/>
</dbReference>
<dbReference type="PROSITE" id="PS51352">
    <property type="entry name" value="THIOREDOXIN_2"/>
    <property type="match status" value="1"/>
</dbReference>
<sequence>MKRLIPFLLLLVVFVSGCSQPLERGKQIREFTFTDQHNQPFSSKELSGSPWIADFIFTNCTTVCPSLTSEMADLQAELKDLDIDMNFVSFSVDPDTDTPAVLKDYIAHFTDDESNWHFLTGYTQLEFEAFAREEFQTFVLKHESSTQVVHGTNFYLMDSEGYILKEYNFSNEAYKEELLADLKRMK</sequence>
<dbReference type="SUPFAM" id="SSF52833">
    <property type="entry name" value="Thioredoxin-like"/>
    <property type="match status" value="1"/>
</dbReference>
<evidence type="ECO:0000256" key="1">
    <source>
        <dbReference type="ARBA" id="ARBA00010996"/>
    </source>
</evidence>
<dbReference type="CDD" id="cd02968">
    <property type="entry name" value="SCO"/>
    <property type="match status" value="1"/>
</dbReference>
<evidence type="ECO:0000313" key="4">
    <source>
        <dbReference type="EMBL" id="ARF13377.1"/>
    </source>
</evidence>
<comment type="similarity">
    <text evidence="1">Belongs to the SCO1/2 family.</text>
</comment>
<evidence type="ECO:0000259" key="3">
    <source>
        <dbReference type="PROSITE" id="PS51352"/>
    </source>
</evidence>
<dbReference type="InterPro" id="IPR036249">
    <property type="entry name" value="Thioredoxin-like_sf"/>
</dbReference>
<dbReference type="Pfam" id="PF02630">
    <property type="entry name" value="SCO1-SenC"/>
    <property type="match status" value="1"/>
</dbReference>
<evidence type="ECO:0000256" key="2">
    <source>
        <dbReference type="ARBA" id="ARBA00023008"/>
    </source>
</evidence>
<evidence type="ECO:0000313" key="5">
    <source>
        <dbReference type="Proteomes" id="UP000192486"/>
    </source>
</evidence>
<dbReference type="PANTHER" id="PTHR12151">
    <property type="entry name" value="ELECTRON TRANSPORT PROTIN SCO1/SENC FAMILY MEMBER"/>
    <property type="match status" value="1"/>
</dbReference>
<organism evidence="4 5">
    <name type="scientific">Sporosarcina ureae</name>
    <dbReference type="NCBI Taxonomy" id="1571"/>
    <lineage>
        <taxon>Bacteria</taxon>
        <taxon>Bacillati</taxon>
        <taxon>Bacillota</taxon>
        <taxon>Bacilli</taxon>
        <taxon>Bacillales</taxon>
        <taxon>Caryophanaceae</taxon>
        <taxon>Sporosarcina</taxon>
    </lineage>
</organism>